<name>A0ACC3DAW3_9PEZI</name>
<proteinExistence type="predicted"/>
<keyword evidence="2" id="KW-1185">Reference proteome</keyword>
<gene>
    <name evidence="1" type="ORF">LTS18_006555</name>
</gene>
<dbReference type="EMBL" id="JAWDJW010006493">
    <property type="protein sequence ID" value="KAK3064508.1"/>
    <property type="molecule type" value="Genomic_DNA"/>
</dbReference>
<accession>A0ACC3DAW3</accession>
<protein>
    <submittedName>
        <fullName evidence="1">Uncharacterized protein</fullName>
    </submittedName>
</protein>
<dbReference type="Proteomes" id="UP001186974">
    <property type="component" value="Unassembled WGS sequence"/>
</dbReference>
<reference evidence="1" key="1">
    <citation type="submission" date="2024-09" db="EMBL/GenBank/DDBJ databases">
        <title>Black Yeasts Isolated from many extreme environments.</title>
        <authorList>
            <person name="Coleine C."/>
            <person name="Stajich J.E."/>
            <person name="Selbmann L."/>
        </authorList>
    </citation>
    <scope>NUCLEOTIDE SEQUENCE</scope>
    <source>
        <strain evidence="1">CCFEE 5737</strain>
    </source>
</reference>
<evidence type="ECO:0000313" key="2">
    <source>
        <dbReference type="Proteomes" id="UP001186974"/>
    </source>
</evidence>
<comment type="caution">
    <text evidence="1">The sequence shown here is derived from an EMBL/GenBank/DDBJ whole genome shotgun (WGS) entry which is preliminary data.</text>
</comment>
<sequence>MRGRREEKILRDVLVEGDAWFSSGDVVRSDREGRWFFVDRVGDTFRWKSENVSTAEVAECVCAVERVESVNVHGVLVPGHDGRAGCATVVFDGVAGRGQEALLEKRLEGLAEKAKKELPRYAVPVFVRVAI</sequence>
<evidence type="ECO:0000313" key="1">
    <source>
        <dbReference type="EMBL" id="KAK3064508.1"/>
    </source>
</evidence>
<organism evidence="1 2">
    <name type="scientific">Coniosporium uncinatum</name>
    <dbReference type="NCBI Taxonomy" id="93489"/>
    <lineage>
        <taxon>Eukaryota</taxon>
        <taxon>Fungi</taxon>
        <taxon>Dikarya</taxon>
        <taxon>Ascomycota</taxon>
        <taxon>Pezizomycotina</taxon>
        <taxon>Dothideomycetes</taxon>
        <taxon>Dothideomycetes incertae sedis</taxon>
        <taxon>Coniosporium</taxon>
    </lineage>
</organism>